<evidence type="ECO:0000256" key="3">
    <source>
        <dbReference type="ARBA" id="ARBA00008757"/>
    </source>
</evidence>
<dbReference type="FunFam" id="1.25.40.340:FF:000001">
    <property type="entry name" value="Dihydroxyacetone kinase 1"/>
    <property type="match status" value="1"/>
</dbReference>
<dbReference type="PANTHER" id="PTHR28629">
    <property type="entry name" value="TRIOKINASE/FMN CYCLASE"/>
    <property type="match status" value="1"/>
</dbReference>
<evidence type="ECO:0000256" key="10">
    <source>
        <dbReference type="ARBA" id="ARBA00048898"/>
    </source>
</evidence>
<evidence type="ECO:0000256" key="11">
    <source>
        <dbReference type="PIRSR" id="PIRSR612734-1"/>
    </source>
</evidence>
<evidence type="ECO:0000256" key="5">
    <source>
        <dbReference type="ARBA" id="ARBA00022741"/>
    </source>
</evidence>
<comment type="catalytic activity">
    <reaction evidence="10">
        <text>dihydroxyacetone + ATP = dihydroxyacetone phosphate + ADP + H(+)</text>
        <dbReference type="Rhea" id="RHEA:15773"/>
        <dbReference type="ChEBI" id="CHEBI:15378"/>
        <dbReference type="ChEBI" id="CHEBI:16016"/>
        <dbReference type="ChEBI" id="CHEBI:30616"/>
        <dbReference type="ChEBI" id="CHEBI:57642"/>
        <dbReference type="ChEBI" id="CHEBI:456216"/>
        <dbReference type="EC" id="2.7.1.29"/>
    </reaction>
</comment>
<dbReference type="PANTHER" id="PTHR28629:SF14">
    <property type="entry name" value="DIHYDROXYACETONE KINASE 1"/>
    <property type="match status" value="1"/>
</dbReference>
<dbReference type="SUPFAM" id="SSF101473">
    <property type="entry name" value="DhaL-like"/>
    <property type="match status" value="1"/>
</dbReference>
<dbReference type="GO" id="GO:0005524">
    <property type="term" value="F:ATP binding"/>
    <property type="evidence" value="ECO:0007669"/>
    <property type="project" value="UniProtKB-KW"/>
</dbReference>
<dbReference type="Gene3D" id="1.25.40.340">
    <property type="match status" value="1"/>
</dbReference>
<evidence type="ECO:0000256" key="6">
    <source>
        <dbReference type="ARBA" id="ARBA00022777"/>
    </source>
</evidence>
<dbReference type="Gene3D" id="3.30.1180.20">
    <property type="entry name" value="Dihydroxyacetone kinase, domain 2"/>
    <property type="match status" value="1"/>
</dbReference>
<dbReference type="PROSITE" id="PS51481">
    <property type="entry name" value="DHAK"/>
    <property type="match status" value="1"/>
</dbReference>
<dbReference type="GO" id="GO:0004371">
    <property type="term" value="F:glycerone kinase activity"/>
    <property type="evidence" value="ECO:0007669"/>
    <property type="project" value="UniProtKB-EC"/>
</dbReference>
<dbReference type="InterPro" id="IPR012734">
    <property type="entry name" value="DhaK_ATP"/>
</dbReference>
<dbReference type="Pfam" id="PF02734">
    <property type="entry name" value="Dak2"/>
    <property type="match status" value="1"/>
</dbReference>
<feature type="binding site" evidence="12">
    <location>
        <position position="107"/>
    </location>
    <ligand>
        <name>substrate</name>
    </ligand>
</feature>
<dbReference type="InterPro" id="IPR004007">
    <property type="entry name" value="DhaL_dom"/>
</dbReference>
<evidence type="ECO:0000256" key="4">
    <source>
        <dbReference type="ARBA" id="ARBA00022679"/>
    </source>
</evidence>
<keyword evidence="8" id="KW-0067">ATP-binding</keyword>
<gene>
    <name evidence="15" type="ORF">WICMUC_003160</name>
</gene>
<keyword evidence="7" id="KW-0319">Glycerol metabolism</keyword>
<comment type="pathway">
    <text evidence="2">Polyol metabolism; glycerol fermentation; glycerone phosphate from glycerol (oxidative route): step 2/2.</text>
</comment>
<evidence type="ECO:0008006" key="17">
    <source>
        <dbReference type="Google" id="ProtNLM"/>
    </source>
</evidence>
<accession>A0A9P8TDD7</accession>
<sequence>MVKEFQIKTPVLTALEGLTLANPSVTLIKEDKIIFRKADSNKIALVSGGGAGHEPTHAGFVGKGALTAAISGELFASPSTKQILNGIKVVGKNSKGVLVIVKNYTGDVLHFGLSGERARALGYDTEVVVIGDDVSVGRSKGGLVGRRALAGTLFVHKAVGAFAEYYDHTLDQAANLARAINDNIVTIGASLDHAKVPGRPFESNLTDNELELGMGIHNEPGVQKLSPIPDVENLVKIHLLPKLLDPNDKDRSFVPFDVNDEVVLLINNLGGVSNLILSGITQITTQLLRSEYNIKPVRVYQGTLMTASNGEGFSITLFNVTKTESKLSNYGFESVLNLLDAPTDAPGWPVHKYSEDAPSFDPSDLAERDEDFPKIGLFDFEYFQKILKSGVDELIKQEPHITKLDTLVGDGDCGTTLVSGGSGIVENFKSIPSSSVSEALHKISEIVEDKMGGTSGGLYSIFLSGLSHGIINNGSSDQNIDNEILAKSLKVAQDTLYKYTSARVGDSTVIDALEPFITEFNKSLDFSKAVEAADKGARSTGDFEAKFGRASYVENSSNIADPGAIGLVAFLRGVQRAL</sequence>
<reference evidence="15" key="2">
    <citation type="submission" date="2021-01" db="EMBL/GenBank/DDBJ databases">
        <authorList>
            <person name="Schikora-Tamarit M.A."/>
        </authorList>
    </citation>
    <scope>NUCLEOTIDE SEQUENCE</scope>
    <source>
        <strain evidence="15">CBS6341</strain>
    </source>
</reference>
<keyword evidence="6" id="KW-0418">Kinase</keyword>
<feature type="binding site" evidence="12">
    <location>
        <position position="102"/>
    </location>
    <ligand>
        <name>substrate</name>
    </ligand>
</feature>
<evidence type="ECO:0000259" key="14">
    <source>
        <dbReference type="PROSITE" id="PS51481"/>
    </source>
</evidence>
<evidence type="ECO:0000256" key="7">
    <source>
        <dbReference type="ARBA" id="ARBA00022798"/>
    </source>
</evidence>
<dbReference type="GO" id="GO:0050354">
    <property type="term" value="F:triokinase activity"/>
    <property type="evidence" value="ECO:0007669"/>
    <property type="project" value="UniProtKB-EC"/>
</dbReference>
<dbReference type="SMART" id="SM01120">
    <property type="entry name" value="Dak2"/>
    <property type="match status" value="1"/>
</dbReference>
<organism evidence="15 16">
    <name type="scientific">Wickerhamomyces mucosus</name>
    <dbReference type="NCBI Taxonomy" id="1378264"/>
    <lineage>
        <taxon>Eukaryota</taxon>
        <taxon>Fungi</taxon>
        <taxon>Dikarya</taxon>
        <taxon>Ascomycota</taxon>
        <taxon>Saccharomycotina</taxon>
        <taxon>Saccharomycetes</taxon>
        <taxon>Phaffomycetales</taxon>
        <taxon>Wickerhamomycetaceae</taxon>
        <taxon>Wickerhamomyces</taxon>
    </lineage>
</organism>
<evidence type="ECO:0000256" key="2">
    <source>
        <dbReference type="ARBA" id="ARBA00004778"/>
    </source>
</evidence>
<dbReference type="GO" id="GO:0005829">
    <property type="term" value="C:cytosol"/>
    <property type="evidence" value="ECO:0007669"/>
    <property type="project" value="TreeGrafter"/>
</dbReference>
<protein>
    <recommendedName>
        <fullName evidence="17">Dihydroxyacetone kinase</fullName>
    </recommendedName>
</protein>
<dbReference type="OrthoDB" id="1724672at2759"/>
<comment type="catalytic activity">
    <reaction evidence="9">
        <text>D-glyceraldehyde + ATP = D-glyceraldehyde 3-phosphate + ADP + H(+)</text>
        <dbReference type="Rhea" id="RHEA:13941"/>
        <dbReference type="ChEBI" id="CHEBI:15378"/>
        <dbReference type="ChEBI" id="CHEBI:17378"/>
        <dbReference type="ChEBI" id="CHEBI:30616"/>
        <dbReference type="ChEBI" id="CHEBI:59776"/>
        <dbReference type="ChEBI" id="CHEBI:456216"/>
        <dbReference type="EC" id="2.7.1.28"/>
    </reaction>
</comment>
<comment type="caution">
    <text evidence="15">The sequence shown here is derived from an EMBL/GenBank/DDBJ whole genome shotgun (WGS) entry which is preliminary data.</text>
</comment>
<dbReference type="AlphaFoldDB" id="A0A9P8TDD7"/>
<dbReference type="FunFam" id="3.40.50.10440:FF:000001">
    <property type="entry name" value="Dihydroxyacetone kinase, DhaK subunit"/>
    <property type="match status" value="1"/>
</dbReference>
<dbReference type="InterPro" id="IPR004006">
    <property type="entry name" value="DhaK_dom"/>
</dbReference>
<dbReference type="PROSITE" id="PS51480">
    <property type="entry name" value="DHAL"/>
    <property type="match status" value="1"/>
</dbReference>
<feature type="domain" description="DhaL" evidence="13">
    <location>
        <begin position="381"/>
        <end position="576"/>
    </location>
</feature>
<dbReference type="InterPro" id="IPR036117">
    <property type="entry name" value="DhaL_dom_sf"/>
</dbReference>
<feature type="domain" description="DhaK" evidence="14">
    <location>
        <begin position="6"/>
        <end position="348"/>
    </location>
</feature>
<dbReference type="Proteomes" id="UP000769528">
    <property type="component" value="Unassembled WGS sequence"/>
</dbReference>
<dbReference type="SUPFAM" id="SSF82549">
    <property type="entry name" value="DAK1/DegV-like"/>
    <property type="match status" value="1"/>
</dbReference>
<evidence type="ECO:0000313" key="15">
    <source>
        <dbReference type="EMBL" id="KAH3674614.1"/>
    </source>
</evidence>
<dbReference type="FunFam" id="3.30.1180.20:FF:000001">
    <property type="entry name" value="Dihydroxyacetone kinase 1"/>
    <property type="match status" value="1"/>
</dbReference>
<comment type="similarity">
    <text evidence="3">Belongs to the dihydroxyacetone kinase (DAK) family.</text>
</comment>
<feature type="active site" description="Tele-hemiaminal-histidine intermediate" evidence="11">
    <location>
        <position position="217"/>
    </location>
</feature>
<keyword evidence="4" id="KW-0808">Transferase</keyword>
<proteinExistence type="inferred from homology"/>
<dbReference type="GO" id="GO:0019563">
    <property type="term" value="P:glycerol catabolic process"/>
    <property type="evidence" value="ECO:0007669"/>
    <property type="project" value="TreeGrafter"/>
</dbReference>
<dbReference type="InterPro" id="IPR050861">
    <property type="entry name" value="Dihydroxyacetone_Kinase"/>
</dbReference>
<name>A0A9P8TDD7_9ASCO</name>
<evidence type="ECO:0000313" key="16">
    <source>
        <dbReference type="Proteomes" id="UP000769528"/>
    </source>
</evidence>
<evidence type="ECO:0000256" key="9">
    <source>
        <dbReference type="ARBA" id="ARBA00047974"/>
    </source>
</evidence>
<evidence type="ECO:0000256" key="8">
    <source>
        <dbReference type="ARBA" id="ARBA00022840"/>
    </source>
</evidence>
<keyword evidence="16" id="KW-1185">Reference proteome</keyword>
<keyword evidence="5" id="KW-0547">Nucleotide-binding</keyword>
<evidence type="ECO:0000259" key="13">
    <source>
        <dbReference type="PROSITE" id="PS51480"/>
    </source>
</evidence>
<comment type="function">
    <text evidence="1">Catalyzes both the phosphorylation of dihydroxyacetone and of glyceraldehyde.</text>
</comment>
<dbReference type="EMBL" id="JAEUBF010000845">
    <property type="protein sequence ID" value="KAH3674614.1"/>
    <property type="molecule type" value="Genomic_DNA"/>
</dbReference>
<dbReference type="GO" id="GO:0061610">
    <property type="term" value="P:glycerol to glycerone phosphate metabolic process"/>
    <property type="evidence" value="ECO:0007669"/>
    <property type="project" value="UniProtKB-ARBA"/>
</dbReference>
<feature type="binding site" evidence="12">
    <location>
        <begin position="50"/>
        <end position="53"/>
    </location>
    <ligand>
        <name>substrate</name>
    </ligand>
</feature>
<evidence type="ECO:0000256" key="1">
    <source>
        <dbReference type="ARBA" id="ARBA00003264"/>
    </source>
</evidence>
<dbReference type="NCBIfam" id="TIGR02361">
    <property type="entry name" value="dak_ATP"/>
    <property type="match status" value="1"/>
</dbReference>
<dbReference type="Pfam" id="PF02733">
    <property type="entry name" value="Dak1"/>
    <property type="match status" value="1"/>
</dbReference>
<evidence type="ECO:0000256" key="12">
    <source>
        <dbReference type="PIRSR" id="PIRSR612734-2"/>
    </source>
</evidence>
<reference evidence="15" key="1">
    <citation type="journal article" date="2021" name="Open Biol.">
        <title>Shared evolutionary footprints suggest mitochondrial oxidative damage underlies multiple complex I losses in fungi.</title>
        <authorList>
            <person name="Schikora-Tamarit M.A."/>
            <person name="Marcet-Houben M."/>
            <person name="Nosek J."/>
            <person name="Gabaldon T."/>
        </authorList>
    </citation>
    <scope>NUCLEOTIDE SEQUENCE</scope>
    <source>
        <strain evidence="15">CBS6341</strain>
    </source>
</reference>
<dbReference type="Gene3D" id="3.40.50.10440">
    <property type="entry name" value="Dihydroxyacetone kinase, domain 1"/>
    <property type="match status" value="1"/>
</dbReference>